<reference evidence="7 8" key="1">
    <citation type="submission" date="2024-12" db="EMBL/GenBank/DDBJ databases">
        <authorList>
            <person name="Lee Y."/>
        </authorList>
    </citation>
    <scope>NUCLEOTIDE SEQUENCE [LARGE SCALE GENOMIC DNA]</scope>
    <source>
        <strain evidence="7 8">03SUJ4</strain>
    </source>
</reference>
<comment type="caution">
    <text evidence="7">The sequence shown here is derived from an EMBL/GenBank/DDBJ whole genome shotgun (WGS) entry which is preliminary data.</text>
</comment>
<name>A0ABW9KNJ3_9BACT</name>
<gene>
    <name evidence="5 7" type="primary">rpmC</name>
    <name evidence="7" type="ORF">ACK2TP_13245</name>
</gene>
<dbReference type="Proteomes" id="UP001634747">
    <property type="component" value="Unassembled WGS sequence"/>
</dbReference>
<proteinExistence type="inferred from homology"/>
<evidence type="ECO:0000256" key="5">
    <source>
        <dbReference type="HAMAP-Rule" id="MF_00374"/>
    </source>
</evidence>
<feature type="compositionally biased region" description="Basic residues" evidence="6">
    <location>
        <begin position="74"/>
        <end position="84"/>
    </location>
</feature>
<dbReference type="Gene3D" id="1.10.287.310">
    <property type="match status" value="1"/>
</dbReference>
<dbReference type="PANTHER" id="PTHR10916:SF0">
    <property type="entry name" value="LARGE RIBOSOMAL SUBUNIT PROTEIN UL29C"/>
    <property type="match status" value="1"/>
</dbReference>
<dbReference type="PANTHER" id="PTHR10916">
    <property type="entry name" value="60S RIBOSOMAL PROTEIN L35/50S RIBOSOMAL PROTEIN L29"/>
    <property type="match status" value="1"/>
</dbReference>
<dbReference type="InterPro" id="IPR001854">
    <property type="entry name" value="Ribosomal_uL29"/>
</dbReference>
<evidence type="ECO:0000256" key="4">
    <source>
        <dbReference type="ARBA" id="ARBA00035204"/>
    </source>
</evidence>
<dbReference type="RefSeq" id="WP_263411805.1">
    <property type="nucleotide sequence ID" value="NZ_BAABBH010000001.1"/>
</dbReference>
<sequence length="84" mass="9617">MKIDEIQSLTAEELKQQEAQTGEKLFRIRFQKSLGQNEGLKNLRELKKDIARIKTVARQRELGHATAPTESTKPAKKSRKKKDA</sequence>
<evidence type="ECO:0000256" key="3">
    <source>
        <dbReference type="ARBA" id="ARBA00023274"/>
    </source>
</evidence>
<organism evidence="7 8">
    <name type="scientific">Terriglobus aquaticus</name>
    <dbReference type="NCBI Taxonomy" id="940139"/>
    <lineage>
        <taxon>Bacteria</taxon>
        <taxon>Pseudomonadati</taxon>
        <taxon>Acidobacteriota</taxon>
        <taxon>Terriglobia</taxon>
        <taxon>Terriglobales</taxon>
        <taxon>Acidobacteriaceae</taxon>
        <taxon>Terriglobus</taxon>
    </lineage>
</organism>
<comment type="similarity">
    <text evidence="1 5">Belongs to the universal ribosomal protein uL29 family.</text>
</comment>
<protein>
    <recommendedName>
        <fullName evidence="4 5">Large ribosomal subunit protein uL29</fullName>
    </recommendedName>
</protein>
<dbReference type="Pfam" id="PF00831">
    <property type="entry name" value="Ribosomal_L29"/>
    <property type="match status" value="1"/>
</dbReference>
<dbReference type="GO" id="GO:0005840">
    <property type="term" value="C:ribosome"/>
    <property type="evidence" value="ECO:0007669"/>
    <property type="project" value="UniProtKB-KW"/>
</dbReference>
<evidence type="ECO:0000256" key="2">
    <source>
        <dbReference type="ARBA" id="ARBA00022980"/>
    </source>
</evidence>
<dbReference type="HAMAP" id="MF_00374">
    <property type="entry name" value="Ribosomal_uL29"/>
    <property type="match status" value="1"/>
</dbReference>
<evidence type="ECO:0000256" key="1">
    <source>
        <dbReference type="ARBA" id="ARBA00009254"/>
    </source>
</evidence>
<keyword evidence="3 5" id="KW-0687">Ribonucleoprotein</keyword>
<dbReference type="CDD" id="cd00427">
    <property type="entry name" value="Ribosomal_L29_HIP"/>
    <property type="match status" value="1"/>
</dbReference>
<dbReference type="NCBIfam" id="TIGR00012">
    <property type="entry name" value="L29"/>
    <property type="match status" value="1"/>
</dbReference>
<dbReference type="EMBL" id="JBJYXY010000001">
    <property type="protein sequence ID" value="MFN2976733.1"/>
    <property type="molecule type" value="Genomic_DNA"/>
</dbReference>
<keyword evidence="2 5" id="KW-0689">Ribosomal protein</keyword>
<dbReference type="InterPro" id="IPR050063">
    <property type="entry name" value="Ribosomal_protein_uL29"/>
</dbReference>
<dbReference type="SUPFAM" id="SSF46561">
    <property type="entry name" value="Ribosomal protein L29 (L29p)"/>
    <property type="match status" value="1"/>
</dbReference>
<evidence type="ECO:0000313" key="7">
    <source>
        <dbReference type="EMBL" id="MFN2976733.1"/>
    </source>
</evidence>
<dbReference type="InterPro" id="IPR036049">
    <property type="entry name" value="Ribosomal_uL29_sf"/>
</dbReference>
<evidence type="ECO:0000313" key="8">
    <source>
        <dbReference type="Proteomes" id="UP001634747"/>
    </source>
</evidence>
<evidence type="ECO:0000256" key="6">
    <source>
        <dbReference type="SAM" id="MobiDB-lite"/>
    </source>
</evidence>
<feature type="region of interest" description="Disordered" evidence="6">
    <location>
        <begin position="57"/>
        <end position="84"/>
    </location>
</feature>
<accession>A0ABW9KNJ3</accession>
<keyword evidence="8" id="KW-1185">Reference proteome</keyword>